<dbReference type="PANTHER" id="PTHR12792">
    <property type="entry name" value="EXTRA SPINDLE POLES 1-RELATED"/>
    <property type="match status" value="1"/>
</dbReference>
<dbReference type="InterPro" id="IPR005314">
    <property type="entry name" value="Peptidase_C50"/>
</dbReference>
<proteinExistence type="predicted"/>
<keyword evidence="2" id="KW-1185">Reference proteome</keyword>
<accession>A0A9N8WBY5</accession>
<dbReference type="Proteomes" id="UP000789396">
    <property type="component" value="Unassembled WGS sequence"/>
</dbReference>
<organism evidence="1 2">
    <name type="scientific">Racocetra fulgida</name>
    <dbReference type="NCBI Taxonomy" id="60492"/>
    <lineage>
        <taxon>Eukaryota</taxon>
        <taxon>Fungi</taxon>
        <taxon>Fungi incertae sedis</taxon>
        <taxon>Mucoromycota</taxon>
        <taxon>Glomeromycotina</taxon>
        <taxon>Glomeromycetes</taxon>
        <taxon>Diversisporales</taxon>
        <taxon>Gigasporaceae</taxon>
        <taxon>Racocetra</taxon>
    </lineage>
</organism>
<sequence length="863" mass="98740">MKASTSTRRTLKATTKTIPTAGTRLATANPSLAKQTINSNLKTLNKILHERSNITNKRVLSDSNIQNIDDKNATSHSNVQTLINATLSAIGELEKMEAKLNLRELDLEKAYSNLIKSMIDFDLRNIIVLIPSNIQKTELSKEEICAKSQLFKAAESLRRPLCKIVEFMEDDSKSKSMGIICTVIKETIEEIALCLDIVCVNFHQYKNSLRCFPKCELIHLSELVSTQGIFSAFQQVSTVSKLIERYIKLSFVDDLDINVSLPHEILLDDNIELAGLMEYELRVLKAFEDKLSGSKVEALLIEKLLALYYALLSHLRPHYLAIAYSWIGILTLESGKQAISAFKRALIIWRSILANIPLCFDGNTASQHDIEKTKKNIDDVERFYGHLRLNNGIKDDVKDPYSDSVALYIQIGKIYLNLGYTGKAGLAFSQAKIILDSHRCVDDVHLSWMITQNDARHRKHEQCLLADAYLTRSYISIRLDQMNATVNPFLVDDKAADESNLAKDENHIGGFLTLSAQQADYFFKEALNLIEVTKANSAMSLFLLNIAELEYRKHCWKESKEKLEKALEYQLKEIDQVIEYLTKVYDLAYECGPTQLLQETSLSITMMNVIKSYGQDQNLDQSEVATMCAYYLEMTKALTAKRQMIAKLNEKLQFSVTYDDMQWPKQITTSACLNDIKDCDNDSSDETDSQRDFLKTLLKQYTKELSLTYEQFQSEFLDILPHNWVVCSISIDIETNDIEGDEGGFTYSDAIKEFNDILELSNQSMRAGKMSQNKHEKVEWWKERTQLDLRLKELLDNIENYWLGGFKGILMANTHHDPNQISRFKEKMDSINFKCDVRKLSVKHQIKNKLDIDVELYKSLLRL</sequence>
<dbReference type="GO" id="GO:0005634">
    <property type="term" value="C:nucleus"/>
    <property type="evidence" value="ECO:0007669"/>
    <property type="project" value="InterPro"/>
</dbReference>
<protein>
    <submittedName>
        <fullName evidence="1">16724_t:CDS:1</fullName>
    </submittedName>
</protein>
<evidence type="ECO:0000313" key="1">
    <source>
        <dbReference type="EMBL" id="CAG8478140.1"/>
    </source>
</evidence>
<dbReference type="OrthoDB" id="10255632at2759"/>
<dbReference type="EMBL" id="CAJVPZ010000860">
    <property type="protein sequence ID" value="CAG8478140.1"/>
    <property type="molecule type" value="Genomic_DNA"/>
</dbReference>
<dbReference type="GO" id="GO:0004197">
    <property type="term" value="F:cysteine-type endopeptidase activity"/>
    <property type="evidence" value="ECO:0007669"/>
    <property type="project" value="InterPro"/>
</dbReference>
<dbReference type="GO" id="GO:0006508">
    <property type="term" value="P:proteolysis"/>
    <property type="evidence" value="ECO:0007669"/>
    <property type="project" value="InterPro"/>
</dbReference>
<evidence type="ECO:0000313" key="2">
    <source>
        <dbReference type="Proteomes" id="UP000789396"/>
    </source>
</evidence>
<dbReference type="Pfam" id="PF03568">
    <property type="entry name" value="Separin_C"/>
    <property type="match status" value="1"/>
</dbReference>
<dbReference type="GO" id="GO:0072686">
    <property type="term" value="C:mitotic spindle"/>
    <property type="evidence" value="ECO:0007669"/>
    <property type="project" value="TreeGrafter"/>
</dbReference>
<name>A0A9N8WBY5_9GLOM</name>
<dbReference type="GO" id="GO:0051307">
    <property type="term" value="P:meiotic chromosome separation"/>
    <property type="evidence" value="ECO:0007669"/>
    <property type="project" value="TreeGrafter"/>
</dbReference>
<comment type="caution">
    <text evidence="1">The sequence shown here is derived from an EMBL/GenBank/DDBJ whole genome shotgun (WGS) entry which is preliminary data.</text>
</comment>
<dbReference type="GO" id="GO:0044732">
    <property type="term" value="C:mitotic spindle pole body"/>
    <property type="evidence" value="ECO:0007669"/>
    <property type="project" value="TreeGrafter"/>
</dbReference>
<feature type="non-terminal residue" evidence="1">
    <location>
        <position position="863"/>
    </location>
</feature>
<gene>
    <name evidence="1" type="ORF">RFULGI_LOCUS1420</name>
</gene>
<reference evidence="1" key="1">
    <citation type="submission" date="2021-06" db="EMBL/GenBank/DDBJ databases">
        <authorList>
            <person name="Kallberg Y."/>
            <person name="Tangrot J."/>
            <person name="Rosling A."/>
        </authorList>
    </citation>
    <scope>NUCLEOTIDE SEQUENCE</scope>
    <source>
        <strain evidence="1">IN212</strain>
    </source>
</reference>
<dbReference type="GO" id="GO:0005737">
    <property type="term" value="C:cytoplasm"/>
    <property type="evidence" value="ECO:0007669"/>
    <property type="project" value="TreeGrafter"/>
</dbReference>
<dbReference type="AlphaFoldDB" id="A0A9N8WBY5"/>
<dbReference type="PANTHER" id="PTHR12792:SF0">
    <property type="entry name" value="SEPARIN"/>
    <property type="match status" value="1"/>
</dbReference>
<feature type="non-terminal residue" evidence="1">
    <location>
        <position position="1"/>
    </location>
</feature>